<accession>A0A845HE20</accession>
<dbReference type="EMBL" id="WWCV01000009">
    <property type="protein sequence ID" value="MYN16537.1"/>
    <property type="molecule type" value="Genomic_DNA"/>
</dbReference>
<dbReference type="InterPro" id="IPR028908">
    <property type="entry name" value="Tox-PL_dom"/>
</dbReference>
<proteinExistence type="predicted"/>
<protein>
    <recommendedName>
        <fullName evidence="1">Tox-PL domain-containing protein</fullName>
    </recommendedName>
</protein>
<evidence type="ECO:0000313" key="2">
    <source>
        <dbReference type="EMBL" id="MYN16537.1"/>
    </source>
</evidence>
<evidence type="ECO:0000313" key="3">
    <source>
        <dbReference type="Proteomes" id="UP000484875"/>
    </source>
</evidence>
<comment type="caution">
    <text evidence="2">The sequence shown here is derived from an EMBL/GenBank/DDBJ whole genome shotgun (WGS) entry which is preliminary data.</text>
</comment>
<dbReference type="Pfam" id="PF15644">
    <property type="entry name" value="Gln_amidase"/>
    <property type="match status" value="1"/>
</dbReference>
<feature type="domain" description="Tox-PL" evidence="1">
    <location>
        <begin position="34"/>
        <end position="125"/>
    </location>
</feature>
<keyword evidence="3" id="KW-1185">Reference proteome</keyword>
<evidence type="ECO:0000259" key="1">
    <source>
        <dbReference type="Pfam" id="PF15644"/>
    </source>
</evidence>
<dbReference type="RefSeq" id="WP_161089247.1">
    <property type="nucleotide sequence ID" value="NZ_WWCV01000009.1"/>
</dbReference>
<reference evidence="2 3" key="1">
    <citation type="submission" date="2019-12" db="EMBL/GenBank/DDBJ databases">
        <title>Novel species isolated from a subtropical stream in China.</title>
        <authorList>
            <person name="Lu H."/>
        </authorList>
    </citation>
    <scope>NUCLEOTIDE SEQUENCE [LARGE SCALE GENOMIC DNA]</scope>
    <source>
        <strain evidence="2 3">FT107W</strain>
    </source>
</reference>
<sequence length="142" mass="14640">MSVFEGALCQDVALYLDVTAGSIRRINTVGGTKNCVNCSVATDATLAGHPASALLGGPCRIDVLEKTFGAKFGEPGAIGKVIGILMAAGPGARGIVFGLRSNGVGHVFNAVNQKGVVRFLDGQTGRAAALDGYVQFRFLRTN</sequence>
<name>A0A845HE20_9BURK</name>
<gene>
    <name evidence="2" type="ORF">GTP81_07210</name>
</gene>
<dbReference type="Proteomes" id="UP000484875">
    <property type="component" value="Unassembled WGS sequence"/>
</dbReference>
<dbReference type="AlphaFoldDB" id="A0A845HE20"/>
<organism evidence="2 3">
    <name type="scientific">Duganella vulcania</name>
    <dbReference type="NCBI Taxonomy" id="2692166"/>
    <lineage>
        <taxon>Bacteria</taxon>
        <taxon>Pseudomonadati</taxon>
        <taxon>Pseudomonadota</taxon>
        <taxon>Betaproteobacteria</taxon>
        <taxon>Burkholderiales</taxon>
        <taxon>Oxalobacteraceae</taxon>
        <taxon>Telluria group</taxon>
        <taxon>Duganella</taxon>
    </lineage>
</organism>